<reference evidence="8" key="1">
    <citation type="submission" date="2022-07" db="EMBL/GenBank/DDBJ databases">
        <authorList>
            <person name="Macas J."/>
            <person name="Novak P."/>
            <person name="Neumann P."/>
        </authorList>
    </citation>
    <scope>NUCLEOTIDE SEQUENCE</scope>
</reference>
<proteinExistence type="predicted"/>
<dbReference type="SMART" id="SM00380">
    <property type="entry name" value="AP2"/>
    <property type="match status" value="1"/>
</dbReference>
<comment type="subcellular location">
    <subcellularLocation>
        <location evidence="1">Nucleus</location>
    </subcellularLocation>
</comment>
<dbReference type="InterPro" id="IPR001471">
    <property type="entry name" value="AP2/ERF_dom"/>
</dbReference>
<dbReference type="EMBL" id="CAMAPF010000128">
    <property type="protein sequence ID" value="CAH9104696.1"/>
    <property type="molecule type" value="Genomic_DNA"/>
</dbReference>
<keyword evidence="4" id="KW-0804">Transcription</keyword>
<dbReference type="InterPro" id="IPR016177">
    <property type="entry name" value="DNA-bd_dom_sf"/>
</dbReference>
<dbReference type="PANTHER" id="PTHR31194">
    <property type="entry name" value="SHN SHINE , DNA BINDING / TRANSCRIPTION FACTOR"/>
    <property type="match status" value="1"/>
</dbReference>
<comment type="caution">
    <text evidence="8">The sequence shown here is derived from an EMBL/GenBank/DDBJ whole genome shotgun (WGS) entry which is preliminary data.</text>
</comment>
<keyword evidence="3" id="KW-0238">DNA-binding</keyword>
<sequence length="263" mass="29427">MATGTTANLKRVTILVSGLDPDATESSSDETDQETQTYRPKSSVFEGFIRRAAAPENPSPSPVKQASLTESMTSLVSDPGTGQLSRKWYPGVCKRRNGKWCARIKNPFNRRRIWLGTFNSEEAAAAAYCSKNMKFELAKKRKEEQRKKNRKTLTLNSDDNVSPGTFGTTEEASEVSQNQESVDVQMSSDSLSSNWDIIGEEGDADMWMGKWVPMPDGREVIYSVKYGVPIIDNYGYLLGEFRKLDDDLWICNPEEEDAASCYV</sequence>
<evidence type="ECO:0000313" key="9">
    <source>
        <dbReference type="Proteomes" id="UP001152523"/>
    </source>
</evidence>
<dbReference type="PRINTS" id="PR00367">
    <property type="entry name" value="ETHRSPELEMNT"/>
</dbReference>
<dbReference type="GO" id="GO:0003700">
    <property type="term" value="F:DNA-binding transcription factor activity"/>
    <property type="evidence" value="ECO:0007669"/>
    <property type="project" value="InterPro"/>
</dbReference>
<gene>
    <name evidence="8" type="ORF">CEPIT_LOCUS16872</name>
</gene>
<dbReference type="InterPro" id="IPR036955">
    <property type="entry name" value="AP2/ERF_dom_sf"/>
</dbReference>
<feature type="compositionally biased region" description="Polar residues" evidence="6">
    <location>
        <begin position="152"/>
        <end position="181"/>
    </location>
</feature>
<dbReference type="AlphaFoldDB" id="A0AAV0DLS4"/>
<feature type="compositionally biased region" description="Polar residues" evidence="6">
    <location>
        <begin position="62"/>
        <end position="83"/>
    </location>
</feature>
<keyword evidence="9" id="KW-1185">Reference proteome</keyword>
<dbReference type="InterPro" id="IPR050913">
    <property type="entry name" value="AP2/ERF_ERF"/>
</dbReference>
<keyword evidence="2" id="KW-0805">Transcription regulation</keyword>
<evidence type="ECO:0000256" key="4">
    <source>
        <dbReference type="ARBA" id="ARBA00023163"/>
    </source>
</evidence>
<name>A0AAV0DLS4_9ASTE</name>
<evidence type="ECO:0000256" key="5">
    <source>
        <dbReference type="ARBA" id="ARBA00023242"/>
    </source>
</evidence>
<feature type="region of interest" description="Disordered" evidence="6">
    <location>
        <begin position="18"/>
        <end position="41"/>
    </location>
</feature>
<dbReference type="CDD" id="cd00018">
    <property type="entry name" value="AP2"/>
    <property type="match status" value="1"/>
</dbReference>
<evidence type="ECO:0000256" key="1">
    <source>
        <dbReference type="ARBA" id="ARBA00004123"/>
    </source>
</evidence>
<accession>A0AAV0DLS4</accession>
<feature type="domain" description="AP2/ERF" evidence="7">
    <location>
        <begin position="88"/>
        <end position="158"/>
    </location>
</feature>
<dbReference type="SUPFAM" id="SSF54171">
    <property type="entry name" value="DNA-binding domain"/>
    <property type="match status" value="1"/>
</dbReference>
<dbReference type="PANTHER" id="PTHR31194:SF140">
    <property type="entry name" value="ETHYLENE-RESPONSIVE TRANSCRIPTION FACTOR CRF2"/>
    <property type="match status" value="1"/>
</dbReference>
<dbReference type="Gene3D" id="3.30.730.10">
    <property type="entry name" value="AP2/ERF domain"/>
    <property type="match status" value="1"/>
</dbReference>
<organism evidence="8 9">
    <name type="scientific">Cuscuta epithymum</name>
    <dbReference type="NCBI Taxonomy" id="186058"/>
    <lineage>
        <taxon>Eukaryota</taxon>
        <taxon>Viridiplantae</taxon>
        <taxon>Streptophyta</taxon>
        <taxon>Embryophyta</taxon>
        <taxon>Tracheophyta</taxon>
        <taxon>Spermatophyta</taxon>
        <taxon>Magnoliopsida</taxon>
        <taxon>eudicotyledons</taxon>
        <taxon>Gunneridae</taxon>
        <taxon>Pentapetalae</taxon>
        <taxon>asterids</taxon>
        <taxon>lamiids</taxon>
        <taxon>Solanales</taxon>
        <taxon>Convolvulaceae</taxon>
        <taxon>Cuscuteae</taxon>
        <taxon>Cuscuta</taxon>
        <taxon>Cuscuta subgen. Cuscuta</taxon>
    </lineage>
</organism>
<dbReference type="PROSITE" id="PS51032">
    <property type="entry name" value="AP2_ERF"/>
    <property type="match status" value="1"/>
</dbReference>
<feature type="region of interest" description="Disordered" evidence="6">
    <location>
        <begin position="53"/>
        <end position="83"/>
    </location>
</feature>
<dbReference type="GO" id="GO:0003677">
    <property type="term" value="F:DNA binding"/>
    <property type="evidence" value="ECO:0007669"/>
    <property type="project" value="UniProtKB-KW"/>
</dbReference>
<keyword evidence="5" id="KW-0539">Nucleus</keyword>
<feature type="region of interest" description="Disordered" evidence="6">
    <location>
        <begin position="140"/>
        <end position="181"/>
    </location>
</feature>
<evidence type="ECO:0000256" key="6">
    <source>
        <dbReference type="SAM" id="MobiDB-lite"/>
    </source>
</evidence>
<evidence type="ECO:0000256" key="2">
    <source>
        <dbReference type="ARBA" id="ARBA00023015"/>
    </source>
</evidence>
<evidence type="ECO:0000256" key="3">
    <source>
        <dbReference type="ARBA" id="ARBA00023125"/>
    </source>
</evidence>
<evidence type="ECO:0000313" key="8">
    <source>
        <dbReference type="EMBL" id="CAH9104696.1"/>
    </source>
</evidence>
<dbReference type="Proteomes" id="UP001152523">
    <property type="component" value="Unassembled WGS sequence"/>
</dbReference>
<evidence type="ECO:0000259" key="7">
    <source>
        <dbReference type="PROSITE" id="PS51032"/>
    </source>
</evidence>
<protein>
    <recommendedName>
        <fullName evidence="7">AP2/ERF domain-containing protein</fullName>
    </recommendedName>
</protein>
<dbReference type="GO" id="GO:0005634">
    <property type="term" value="C:nucleus"/>
    <property type="evidence" value="ECO:0007669"/>
    <property type="project" value="UniProtKB-SubCell"/>
</dbReference>